<evidence type="ECO:0000256" key="9">
    <source>
        <dbReference type="ARBA" id="ARBA00023054"/>
    </source>
</evidence>
<comment type="caution">
    <text evidence="13">The sequence shown here is derived from an EMBL/GenBank/DDBJ whole genome shotgun (WGS) entry which is preliminary data.</text>
</comment>
<keyword evidence="4" id="KW-0540">Nuclease</keyword>
<comment type="caution">
    <text evidence="10">Lacks conserved residue(s) required for the propagation of feature annotation.</text>
</comment>
<dbReference type="GO" id="GO:0036503">
    <property type="term" value="P:ERAD pathway"/>
    <property type="evidence" value="ECO:0007669"/>
    <property type="project" value="TreeGrafter"/>
</dbReference>
<dbReference type="AlphaFoldDB" id="A0A2K3LF23"/>
<dbReference type="GO" id="GO:0016787">
    <property type="term" value="F:hydrolase activity"/>
    <property type="evidence" value="ECO:0007669"/>
    <property type="project" value="UniProtKB-KW"/>
</dbReference>
<keyword evidence="5" id="KW-0677">Repeat</keyword>
<dbReference type="PROSITE" id="PS52044">
    <property type="entry name" value="VLRF1"/>
    <property type="match status" value="1"/>
</dbReference>
<evidence type="ECO:0000256" key="7">
    <source>
        <dbReference type="ARBA" id="ARBA00022801"/>
    </source>
</evidence>
<feature type="non-terminal residue" evidence="13">
    <location>
        <position position="1"/>
    </location>
</feature>
<gene>
    <name evidence="13" type="ORF">L195_g033104</name>
</gene>
<evidence type="ECO:0000256" key="11">
    <source>
        <dbReference type="SAM" id="MobiDB-lite"/>
    </source>
</evidence>
<evidence type="ECO:0000313" key="14">
    <source>
        <dbReference type="Proteomes" id="UP000236291"/>
    </source>
</evidence>
<comment type="domain">
    <text evidence="10">The VLRF1 domain mediates binding to the 60S ribosomal subunit.</text>
</comment>
<evidence type="ECO:0000256" key="6">
    <source>
        <dbReference type="ARBA" id="ARBA00022759"/>
    </source>
</evidence>
<feature type="compositionally biased region" description="Basic and acidic residues" evidence="11">
    <location>
        <begin position="91"/>
        <end position="101"/>
    </location>
</feature>
<evidence type="ECO:0000256" key="8">
    <source>
        <dbReference type="ARBA" id="ARBA00023043"/>
    </source>
</evidence>
<dbReference type="InterPro" id="IPR041175">
    <property type="entry name" value="VLRF1/Vms1"/>
</dbReference>
<reference evidence="13 14" key="1">
    <citation type="journal article" date="2014" name="Am. J. Bot.">
        <title>Genome assembly and annotation for red clover (Trifolium pratense; Fabaceae).</title>
        <authorList>
            <person name="Istvanek J."/>
            <person name="Jaros M."/>
            <person name="Krenek A."/>
            <person name="Repkova J."/>
        </authorList>
    </citation>
    <scope>NUCLEOTIDE SEQUENCE [LARGE SCALE GENOMIC DNA]</scope>
    <source>
        <strain evidence="14">cv. Tatra</strain>
        <tissue evidence="13">Young leaves</tissue>
    </source>
</reference>
<keyword evidence="3 10" id="KW-0963">Cytoplasm</keyword>
<dbReference type="Proteomes" id="UP000236291">
    <property type="component" value="Unassembled WGS sequence"/>
</dbReference>
<feature type="domain" description="VLRF1" evidence="12">
    <location>
        <begin position="160"/>
        <end position="199"/>
    </location>
</feature>
<dbReference type="InterPro" id="IPR047139">
    <property type="entry name" value="ANKZ1/VMS1"/>
</dbReference>
<proteinExistence type="inferred from homology"/>
<dbReference type="GO" id="GO:0004519">
    <property type="term" value="F:endonuclease activity"/>
    <property type="evidence" value="ECO:0007669"/>
    <property type="project" value="UniProtKB-KW"/>
</dbReference>
<keyword evidence="8" id="KW-0040">ANK repeat</keyword>
<comment type="similarity">
    <text evidence="2 10">Belongs to the ANKZF1/VMS1 family.</text>
</comment>
<organism evidence="13 14">
    <name type="scientific">Trifolium pratense</name>
    <name type="common">Red clover</name>
    <dbReference type="NCBI Taxonomy" id="57577"/>
    <lineage>
        <taxon>Eukaryota</taxon>
        <taxon>Viridiplantae</taxon>
        <taxon>Streptophyta</taxon>
        <taxon>Embryophyta</taxon>
        <taxon>Tracheophyta</taxon>
        <taxon>Spermatophyta</taxon>
        <taxon>Magnoliopsida</taxon>
        <taxon>eudicotyledons</taxon>
        <taxon>Gunneridae</taxon>
        <taxon>Pentapetalae</taxon>
        <taxon>rosids</taxon>
        <taxon>fabids</taxon>
        <taxon>Fabales</taxon>
        <taxon>Fabaceae</taxon>
        <taxon>Papilionoideae</taxon>
        <taxon>50 kb inversion clade</taxon>
        <taxon>NPAAA clade</taxon>
        <taxon>Hologalegina</taxon>
        <taxon>IRL clade</taxon>
        <taxon>Trifolieae</taxon>
        <taxon>Trifolium</taxon>
    </lineage>
</organism>
<dbReference type="ExpressionAtlas" id="A0A2K3LF23">
    <property type="expression patterns" value="baseline"/>
</dbReference>
<evidence type="ECO:0000256" key="1">
    <source>
        <dbReference type="ARBA" id="ARBA00004496"/>
    </source>
</evidence>
<evidence type="ECO:0000256" key="2">
    <source>
        <dbReference type="ARBA" id="ARBA00009262"/>
    </source>
</evidence>
<keyword evidence="7" id="KW-0378">Hydrolase</keyword>
<dbReference type="GO" id="GO:0005737">
    <property type="term" value="C:cytoplasm"/>
    <property type="evidence" value="ECO:0007669"/>
    <property type="project" value="UniProtKB-SubCell"/>
</dbReference>
<dbReference type="PANTHER" id="PTHR16036">
    <property type="entry name" value="ANKYRIN REPEAT AND ZINC FINGER DOMAIN-CONTAINING PROTEIN 1"/>
    <property type="match status" value="1"/>
</dbReference>
<accession>A0A2K3LF23</accession>
<evidence type="ECO:0000313" key="13">
    <source>
        <dbReference type="EMBL" id="PNX77142.1"/>
    </source>
</evidence>
<evidence type="ECO:0000256" key="5">
    <source>
        <dbReference type="ARBA" id="ARBA00022737"/>
    </source>
</evidence>
<dbReference type="PANTHER" id="PTHR16036:SF2">
    <property type="entry name" value="TRNA ENDONUCLEASE ANKZF1"/>
    <property type="match status" value="1"/>
</dbReference>
<keyword evidence="9" id="KW-0175">Coiled coil</keyword>
<evidence type="ECO:0000256" key="3">
    <source>
        <dbReference type="ARBA" id="ARBA00022490"/>
    </source>
</evidence>
<evidence type="ECO:0000259" key="12">
    <source>
        <dbReference type="PROSITE" id="PS52044"/>
    </source>
</evidence>
<comment type="subcellular location">
    <subcellularLocation>
        <location evidence="1">Cytoplasm</location>
    </subcellularLocation>
</comment>
<dbReference type="STRING" id="57577.A0A2K3LF23"/>
<reference evidence="13 14" key="2">
    <citation type="journal article" date="2017" name="Front. Plant Sci.">
        <title>Gene Classification and Mining of Molecular Markers Useful in Red Clover (Trifolium pratense) Breeding.</title>
        <authorList>
            <person name="Istvanek J."/>
            <person name="Dluhosova J."/>
            <person name="Dluhos P."/>
            <person name="Patkova L."/>
            <person name="Nedelnik J."/>
            <person name="Repkova J."/>
        </authorList>
    </citation>
    <scope>NUCLEOTIDE SEQUENCE [LARGE SCALE GENOMIC DNA]</scope>
    <source>
        <strain evidence="14">cv. Tatra</strain>
        <tissue evidence="13">Young leaves</tissue>
    </source>
</reference>
<keyword evidence="6" id="KW-0255">Endonuclease</keyword>
<protein>
    <submittedName>
        <fullName evidence="13">Ankyrin repeat and zinc finger domain-containing protein 1-like</fullName>
    </submittedName>
</protein>
<feature type="region of interest" description="Disordered" evidence="11">
    <location>
        <begin position="77"/>
        <end position="101"/>
    </location>
</feature>
<evidence type="ECO:0000256" key="4">
    <source>
        <dbReference type="ARBA" id="ARBA00022722"/>
    </source>
</evidence>
<dbReference type="EMBL" id="ASHM01031869">
    <property type="protein sequence ID" value="PNX77142.1"/>
    <property type="molecule type" value="Genomic_DNA"/>
</dbReference>
<name>A0A2K3LF23_TRIPR</name>
<evidence type="ECO:0000256" key="10">
    <source>
        <dbReference type="PROSITE-ProRule" id="PRU01389"/>
    </source>
</evidence>
<sequence>SSHANNGTLDNAGSQFNHLNCPVWSLKRWFLELPLCFVYWKLDMLVFVKLTIAGKNIVKEEDFEDLTTDFVKDCDVSSISGSESDDDDSENESRGQIEVRGKSGESFKQKLFICLQTGQRVSLWKSLIMNVSENVAYEDEQVQKNLVERLKSLTVEPRDNTRLRIVLLASGGHFAGCVFDGDTVVAQKTFHRLANALCY</sequence>